<dbReference type="Pfam" id="PF01448">
    <property type="entry name" value="ELM2"/>
    <property type="match status" value="1"/>
</dbReference>
<evidence type="ECO:0008006" key="14">
    <source>
        <dbReference type="Google" id="ProtNLM"/>
    </source>
</evidence>
<feature type="domain" description="SANT" evidence="11">
    <location>
        <begin position="128"/>
        <end position="179"/>
    </location>
</feature>
<feature type="compositionally biased region" description="Basic residues" evidence="9">
    <location>
        <begin position="223"/>
        <end position="232"/>
    </location>
</feature>
<dbReference type="OrthoDB" id="10064338at2759"/>
<evidence type="ECO:0000259" key="10">
    <source>
        <dbReference type="PROSITE" id="PS51156"/>
    </source>
</evidence>
<evidence type="ECO:0000256" key="6">
    <source>
        <dbReference type="ARBA" id="ARBA00023163"/>
    </source>
</evidence>
<keyword evidence="2" id="KW-0678">Repressor</keyword>
<keyword evidence="13" id="KW-1185">Reference proteome</keyword>
<sequence>MVLAERNADKLRNGGRSRGTSPNGHATGSSSEEERGEWKEKIRVGRDFQTQIPPLIPYAERKPEEQCFERALLVWSPASGTISDQKLDDYITLAKEKYGYNGEQALGMLYWHKHDLEKAILDLANFTPFPDDWTVEDKVLFEQAFQFHGKSFHRIRQMLPDKTIANLVKYYYSWKKTRSRTSLMDRMARKVAAMREEGGSEVGSEMGSNTDSDSEDKVGGKWTIHRGIRRNSRSPPPRSGNNDSEGEGGTRSTCGNCEISCSTTHSTPKGSLCTTCYSYFNKPFLSMKFIRAHRRTGGLRPTTGPMRREGRPIQHNFLLRNKRKPPRGMYINHDDLVSMATGPAGQGENMLKAMDREIVSLKRLVQLNKQNISGLKRHTSEGIDELRPAESTTRIISRWANDELLLAVQGIRKYGKDFKAIAEVIGNKTESHVRTFFINYRRRYNLDAVLKDYESENGPIVEEERDEKMEVDGVSSGSEAGTPAPASPAPAAKTLKSNTTLATVPPAK</sequence>
<keyword evidence="4" id="KW-0805">Transcription regulation</keyword>
<name>A0A8S1BLS5_9INSE</name>
<dbReference type="PROSITE" id="PS51293">
    <property type="entry name" value="SANT"/>
    <property type="match status" value="2"/>
</dbReference>
<comment type="similarity">
    <text evidence="8">Belongs to the CoREST family.</text>
</comment>
<feature type="region of interest" description="Disordered" evidence="9">
    <location>
        <begin position="457"/>
        <end position="508"/>
    </location>
</feature>
<dbReference type="GO" id="GO:0005667">
    <property type="term" value="C:transcription regulator complex"/>
    <property type="evidence" value="ECO:0007669"/>
    <property type="project" value="TreeGrafter"/>
</dbReference>
<feature type="compositionally biased region" description="Polar residues" evidence="9">
    <location>
        <begin position="18"/>
        <end position="30"/>
    </location>
</feature>
<evidence type="ECO:0000256" key="8">
    <source>
        <dbReference type="ARBA" id="ARBA00038011"/>
    </source>
</evidence>
<dbReference type="Gene3D" id="1.10.10.60">
    <property type="entry name" value="Homeodomain-like"/>
    <property type="match status" value="1"/>
</dbReference>
<organism evidence="12 13">
    <name type="scientific">Cloeon dipterum</name>
    <dbReference type="NCBI Taxonomy" id="197152"/>
    <lineage>
        <taxon>Eukaryota</taxon>
        <taxon>Metazoa</taxon>
        <taxon>Ecdysozoa</taxon>
        <taxon>Arthropoda</taxon>
        <taxon>Hexapoda</taxon>
        <taxon>Insecta</taxon>
        <taxon>Pterygota</taxon>
        <taxon>Palaeoptera</taxon>
        <taxon>Ephemeroptera</taxon>
        <taxon>Pisciforma</taxon>
        <taxon>Baetidae</taxon>
        <taxon>Cloeon</taxon>
    </lineage>
</organism>
<evidence type="ECO:0000256" key="4">
    <source>
        <dbReference type="ARBA" id="ARBA00023015"/>
    </source>
</evidence>
<dbReference type="Proteomes" id="UP000494165">
    <property type="component" value="Unassembled WGS sequence"/>
</dbReference>
<dbReference type="AlphaFoldDB" id="A0A8S1BLS5"/>
<dbReference type="PANTHER" id="PTHR16089:SF28">
    <property type="entry name" value="REST COREPRESSOR"/>
    <property type="match status" value="1"/>
</dbReference>
<dbReference type="EMBL" id="CADEPI010000003">
    <property type="protein sequence ID" value="CAB3360292.1"/>
    <property type="molecule type" value="Genomic_DNA"/>
</dbReference>
<feature type="region of interest" description="Disordered" evidence="9">
    <location>
        <begin position="194"/>
        <end position="252"/>
    </location>
</feature>
<dbReference type="SUPFAM" id="SSF46689">
    <property type="entry name" value="Homeodomain-like"/>
    <property type="match status" value="2"/>
</dbReference>
<protein>
    <recommendedName>
        <fullName evidence="14">REST corepressor</fullName>
    </recommendedName>
</protein>
<dbReference type="PROSITE" id="PS51156">
    <property type="entry name" value="ELM2"/>
    <property type="match status" value="1"/>
</dbReference>
<gene>
    <name evidence="12" type="ORF">CLODIP_2_CD08863</name>
</gene>
<evidence type="ECO:0000313" key="12">
    <source>
        <dbReference type="EMBL" id="CAB3360292.1"/>
    </source>
</evidence>
<keyword evidence="7" id="KW-0539">Nucleus</keyword>
<evidence type="ECO:0000256" key="2">
    <source>
        <dbReference type="ARBA" id="ARBA00022491"/>
    </source>
</evidence>
<dbReference type="CDD" id="cd00167">
    <property type="entry name" value="SANT"/>
    <property type="match status" value="1"/>
</dbReference>
<feature type="compositionally biased region" description="Basic and acidic residues" evidence="9">
    <location>
        <begin position="1"/>
        <end position="12"/>
    </location>
</feature>
<reference evidence="12 13" key="1">
    <citation type="submission" date="2020-04" db="EMBL/GenBank/DDBJ databases">
        <authorList>
            <person name="Alioto T."/>
            <person name="Alioto T."/>
            <person name="Gomez Garrido J."/>
        </authorList>
    </citation>
    <scope>NUCLEOTIDE SEQUENCE [LARGE SCALE GENOMIC DNA]</scope>
</reference>
<accession>A0A8S1BLS5</accession>
<comment type="caution">
    <text evidence="12">The sequence shown here is derived from an EMBL/GenBank/DDBJ whole genome shotgun (WGS) entry which is preliminary data.</text>
</comment>
<keyword evidence="6" id="KW-0804">Transcription</keyword>
<evidence type="ECO:0000259" key="11">
    <source>
        <dbReference type="PROSITE" id="PS51293"/>
    </source>
</evidence>
<dbReference type="PANTHER" id="PTHR16089">
    <property type="entry name" value="REST COREPRESSOR COREST PROTEIN-RELATED"/>
    <property type="match status" value="1"/>
</dbReference>
<keyword evidence="3" id="KW-0677">Repeat</keyword>
<feature type="region of interest" description="Disordered" evidence="9">
    <location>
        <begin position="1"/>
        <end position="40"/>
    </location>
</feature>
<comment type="subcellular location">
    <subcellularLocation>
        <location evidence="1">Nucleus</location>
    </subcellularLocation>
</comment>
<feature type="domain" description="SANT" evidence="11">
    <location>
        <begin position="394"/>
        <end position="445"/>
    </location>
</feature>
<dbReference type="FunFam" id="1.10.10.60:FF:000033">
    <property type="entry name" value="REST corepressor 3"/>
    <property type="match status" value="1"/>
</dbReference>
<dbReference type="InterPro" id="IPR009057">
    <property type="entry name" value="Homeodomain-like_sf"/>
</dbReference>
<dbReference type="FunFam" id="1.20.58.1880:FF:000001">
    <property type="entry name" value="REST corepressor 1"/>
    <property type="match status" value="1"/>
</dbReference>
<evidence type="ECO:0000256" key="7">
    <source>
        <dbReference type="ARBA" id="ARBA00023242"/>
    </source>
</evidence>
<dbReference type="GO" id="GO:0000118">
    <property type="term" value="C:histone deacetylase complex"/>
    <property type="evidence" value="ECO:0007669"/>
    <property type="project" value="TreeGrafter"/>
</dbReference>
<evidence type="ECO:0000256" key="9">
    <source>
        <dbReference type="SAM" id="MobiDB-lite"/>
    </source>
</evidence>
<dbReference type="Gene3D" id="1.20.58.1880">
    <property type="match status" value="1"/>
</dbReference>
<dbReference type="GO" id="GO:0006357">
    <property type="term" value="P:regulation of transcription by RNA polymerase II"/>
    <property type="evidence" value="ECO:0007669"/>
    <property type="project" value="TreeGrafter"/>
</dbReference>
<dbReference type="InterPro" id="IPR017884">
    <property type="entry name" value="SANT_dom"/>
</dbReference>
<dbReference type="Pfam" id="PF20878">
    <property type="entry name" value="REST_helical"/>
    <property type="match status" value="1"/>
</dbReference>
<dbReference type="Pfam" id="PF00249">
    <property type="entry name" value="Myb_DNA-binding"/>
    <property type="match status" value="2"/>
</dbReference>
<dbReference type="FunFam" id="4.10.1240.50:FF:000002">
    <property type="entry name" value="REST corepressor isoform X1"/>
    <property type="match status" value="1"/>
</dbReference>
<dbReference type="GO" id="GO:0003714">
    <property type="term" value="F:transcription corepressor activity"/>
    <property type="evidence" value="ECO:0007669"/>
    <property type="project" value="TreeGrafter"/>
</dbReference>
<dbReference type="InterPro" id="IPR049048">
    <property type="entry name" value="REST_helical"/>
</dbReference>
<evidence type="ECO:0000256" key="3">
    <source>
        <dbReference type="ARBA" id="ARBA00022737"/>
    </source>
</evidence>
<proteinExistence type="inferred from homology"/>
<dbReference type="InterPro" id="IPR051066">
    <property type="entry name" value="Trans_reg/Corepressor"/>
</dbReference>
<dbReference type="InterPro" id="IPR001005">
    <property type="entry name" value="SANT/Myb"/>
</dbReference>
<evidence type="ECO:0000313" key="13">
    <source>
        <dbReference type="Proteomes" id="UP000494165"/>
    </source>
</evidence>
<evidence type="ECO:0000256" key="1">
    <source>
        <dbReference type="ARBA" id="ARBA00004123"/>
    </source>
</evidence>
<dbReference type="SMART" id="SM01189">
    <property type="entry name" value="ELM2"/>
    <property type="match status" value="1"/>
</dbReference>
<feature type="compositionally biased region" description="Low complexity" evidence="9">
    <location>
        <begin position="475"/>
        <end position="492"/>
    </location>
</feature>
<keyword evidence="5" id="KW-0175">Coiled coil</keyword>
<dbReference type="Gene3D" id="4.10.1240.50">
    <property type="match status" value="1"/>
</dbReference>
<evidence type="ECO:0000256" key="5">
    <source>
        <dbReference type="ARBA" id="ARBA00023054"/>
    </source>
</evidence>
<dbReference type="SMART" id="SM00717">
    <property type="entry name" value="SANT"/>
    <property type="match status" value="2"/>
</dbReference>
<feature type="domain" description="ELM2" evidence="10">
    <location>
        <begin position="40"/>
        <end position="127"/>
    </location>
</feature>
<dbReference type="InterPro" id="IPR000949">
    <property type="entry name" value="ELM2_dom"/>
</dbReference>